<dbReference type="InterPro" id="IPR015943">
    <property type="entry name" value="WD40/YVTN_repeat-like_dom_sf"/>
</dbReference>
<evidence type="ECO:0000313" key="5">
    <source>
        <dbReference type="EMBL" id="CAF3633543.1"/>
    </source>
</evidence>
<keyword evidence="1" id="KW-0853">WD repeat</keyword>
<keyword evidence="2" id="KW-0175">Coiled coil</keyword>
<dbReference type="Gene3D" id="2.130.10.10">
    <property type="entry name" value="YVTN repeat-like/Quinoprotein amine dehydrogenase"/>
    <property type="match status" value="2"/>
</dbReference>
<dbReference type="EMBL" id="CAJNOO010000101">
    <property type="protein sequence ID" value="CAF0802849.1"/>
    <property type="molecule type" value="Genomic_DNA"/>
</dbReference>
<feature type="transmembrane region" description="Helical" evidence="3">
    <location>
        <begin position="285"/>
        <end position="303"/>
    </location>
</feature>
<evidence type="ECO:0000256" key="2">
    <source>
        <dbReference type="SAM" id="Coils"/>
    </source>
</evidence>
<evidence type="ECO:0000313" key="6">
    <source>
        <dbReference type="Proteomes" id="UP000663823"/>
    </source>
</evidence>
<sequence>MRKLSLYRVYGCSTVHRNSIIGLPDNRVAFLAGSYLVIHDCLTNEQRYLSFSAIEFLYISSSGLLMGIIDRFTQNGDTRIHIYSTKPVDLLCTIEPDRFGSFIGITINKNDNLLMILHNEPAYMITIQEMQIESDEQHRFNMTDLASVRVVHGFVFNRMIKKEIIPHVAFISFCPYSLNLFCATGSALFKIYEIDNQNVNQQTIHFRAEFYIFTCHCWLDVNSILTATNHGHIFWIQDGSIRSDINLEESITVDLHFLKKNISNENSSQQSMTLKSSSRINTLEYGKILFYIFFLNCIVLFFLDPIEMLKDDLFTSTNNTNINSLAMITEKQSKIHLDNSPKSNQISEEIILYLDIFTSNEILPCFIVSFREYILIFTPITVEPFFQIIARYCLQKTKEHQIDFEIHNIYKMSYIFDNNFSLIYLLTDRNHIFRYKINQSNNNNNIELDEKHIYGFHAYNILSIGLCAHKSWLITLGGDNSIKIFDYKDNNREIISKYISDSVYVVTGSDPYGFHICLAMNNCFQLYLITNYELHMIHQYDTRSIRDLEMSQSGHLIAVITNNLIKIYSTIHFNLISQLRGHVGKIKQVQWCKNDSILISCGTDGMIYIFNIFTGMRESEIITKQYRYIGIAVTNNCNRIYAITSDSNIKIFNNTNLEQECPIENGFIPSAICLSKSERVLYVGMTHGIIRVYTSPLKFDNYIDLSAHYSSIRRLLVSYDDEYLVSIAESAYILLFKQTINNLNSVSSQYQFSQLSIENVEIIDEQERTQTIFEYILVTKSEFDERKRKIKEIQTRINEFEAENNLKLSSKQLAFSKHLNNYSNKFQTMMKQLILTYEQLKTEIANNNCNFINQKNEIEEKYKTLQNHTEVIYENKMLETLSHIQNTQSQLEKLKIEYENKIIDFNNKEHINLTEIVNKMNVTLQSKWCSAIHNYETIQEKERQINEYIRQMEIDIDDEIENVKINYEKELKFLNEYAKQLTFTVSTLRKRYNAIIDRLESRDIKRNDIEKEVKELYNRQSELIEKLDRFRLIIKKKEDRIGTHDIKLHRLQQHILHVEKRKYVLDYKTKSLLERIEPIDQEIIRLKTNNQNIEQQLTILKKQQNDLILRENEYEIKLNESSKQLNLAKRNHQYIWKIVQQQKELIKKAFEYIEINCTFDITNPINNSKEQFKKFIQDMCNAIQNEQQTENQLEIQGFMKEWNNQRKWLLNQLNNLTKYTEENKQSFVNIQREHRKAIAPFINQLRELHNLYDDIQKKIQKRLLQLKIKTNEQTEFLQNISDILHGNKKIHLKIHKIYQNELLIETQDKEIDRLNSIIFRYQYSTPCLEYNQKNFIHNNENNTTRSTIPLSSSIRTND</sequence>
<dbReference type="SUPFAM" id="SSF50978">
    <property type="entry name" value="WD40 repeat-like"/>
    <property type="match status" value="1"/>
</dbReference>
<organism evidence="5 6">
    <name type="scientific">Rotaria sordida</name>
    <dbReference type="NCBI Taxonomy" id="392033"/>
    <lineage>
        <taxon>Eukaryota</taxon>
        <taxon>Metazoa</taxon>
        <taxon>Spiralia</taxon>
        <taxon>Gnathifera</taxon>
        <taxon>Rotifera</taxon>
        <taxon>Eurotatoria</taxon>
        <taxon>Bdelloidea</taxon>
        <taxon>Philodinida</taxon>
        <taxon>Philodinidae</taxon>
        <taxon>Rotaria</taxon>
    </lineage>
</organism>
<proteinExistence type="predicted"/>
<dbReference type="Proteomes" id="UP000663823">
    <property type="component" value="Unassembled WGS sequence"/>
</dbReference>
<dbReference type="InterPro" id="IPR001680">
    <property type="entry name" value="WD40_rpt"/>
</dbReference>
<protein>
    <recommendedName>
        <fullName evidence="7">WD repeat-containing protein 65</fullName>
    </recommendedName>
</protein>
<keyword evidence="3" id="KW-0472">Membrane</keyword>
<dbReference type="SMART" id="SM00320">
    <property type="entry name" value="WD40"/>
    <property type="match status" value="4"/>
</dbReference>
<dbReference type="InterPro" id="IPR036322">
    <property type="entry name" value="WD40_repeat_dom_sf"/>
</dbReference>
<dbReference type="OrthoDB" id="10251741at2759"/>
<dbReference type="InterPro" id="IPR052993">
    <property type="entry name" value="CFA-57"/>
</dbReference>
<dbReference type="PROSITE" id="PS50082">
    <property type="entry name" value="WD_REPEATS_2"/>
    <property type="match status" value="1"/>
</dbReference>
<evidence type="ECO:0000313" key="4">
    <source>
        <dbReference type="EMBL" id="CAF0802849.1"/>
    </source>
</evidence>
<evidence type="ECO:0000256" key="1">
    <source>
        <dbReference type="PROSITE-ProRule" id="PRU00221"/>
    </source>
</evidence>
<comment type="caution">
    <text evidence="5">The sequence shown here is derived from an EMBL/GenBank/DDBJ whole genome shotgun (WGS) entry which is preliminary data.</text>
</comment>
<dbReference type="PANTHER" id="PTHR32215:SF0">
    <property type="entry name" value="CILIA- AND FLAGELLA-ASSOCIATED PROTEIN 57"/>
    <property type="match status" value="1"/>
</dbReference>
<evidence type="ECO:0008006" key="7">
    <source>
        <dbReference type="Google" id="ProtNLM"/>
    </source>
</evidence>
<keyword evidence="3" id="KW-1133">Transmembrane helix</keyword>
<keyword evidence="3" id="KW-0812">Transmembrane</keyword>
<dbReference type="Pfam" id="PF00400">
    <property type="entry name" value="WD40"/>
    <property type="match status" value="1"/>
</dbReference>
<dbReference type="EMBL" id="CAJOAX010000674">
    <property type="protein sequence ID" value="CAF3633543.1"/>
    <property type="molecule type" value="Genomic_DNA"/>
</dbReference>
<evidence type="ECO:0000256" key="3">
    <source>
        <dbReference type="SAM" id="Phobius"/>
    </source>
</evidence>
<dbReference type="Proteomes" id="UP000663882">
    <property type="component" value="Unassembled WGS sequence"/>
</dbReference>
<dbReference type="PANTHER" id="PTHR32215">
    <property type="entry name" value="CILIA- AND FLAGELLA-ASSOCIATED PROTEIN 57"/>
    <property type="match status" value="1"/>
</dbReference>
<accession>A0A818Q279</accession>
<feature type="coiled-coil region" evidence="2">
    <location>
        <begin position="1083"/>
        <end position="1131"/>
    </location>
</feature>
<name>A0A818Q279_9BILA</name>
<reference evidence="5" key="1">
    <citation type="submission" date="2021-02" db="EMBL/GenBank/DDBJ databases">
        <authorList>
            <person name="Nowell W R."/>
        </authorList>
    </citation>
    <scope>NUCLEOTIDE SEQUENCE</scope>
</reference>
<feature type="repeat" description="WD" evidence="1">
    <location>
        <begin position="579"/>
        <end position="620"/>
    </location>
</feature>
<gene>
    <name evidence="5" type="ORF">OTI717_LOCUS8433</name>
    <name evidence="4" type="ORF">RFH988_LOCUS4009</name>
</gene>